<feature type="domain" description="Ketosynthase family 3 (KS3)" evidence="11">
    <location>
        <begin position="76"/>
        <end position="496"/>
    </location>
</feature>
<dbReference type="InterPro" id="IPR042104">
    <property type="entry name" value="PKS_dehydratase_sf"/>
</dbReference>
<dbReference type="PRINTS" id="PR00081">
    <property type="entry name" value="GDHRDH"/>
</dbReference>
<keyword evidence="7" id="KW-0012">Acyltransferase</keyword>
<dbReference type="OrthoDB" id="329835at2759"/>
<dbReference type="PROSITE" id="PS52019">
    <property type="entry name" value="PKS_MFAS_DH"/>
    <property type="match status" value="1"/>
</dbReference>
<evidence type="ECO:0000256" key="2">
    <source>
        <dbReference type="ARBA" id="ARBA00022553"/>
    </source>
</evidence>
<evidence type="ECO:0000256" key="1">
    <source>
        <dbReference type="ARBA" id="ARBA00022450"/>
    </source>
</evidence>
<dbReference type="SMART" id="SM00827">
    <property type="entry name" value="PKS_AT"/>
    <property type="match status" value="1"/>
</dbReference>
<keyword evidence="4" id="KW-0521">NADP</keyword>
<dbReference type="PROSITE" id="PS52004">
    <property type="entry name" value="KS3_2"/>
    <property type="match status" value="1"/>
</dbReference>
<dbReference type="InterPro" id="IPR036291">
    <property type="entry name" value="NAD(P)-bd_dom_sf"/>
</dbReference>
<evidence type="ECO:0000256" key="6">
    <source>
        <dbReference type="ARBA" id="ARBA00023268"/>
    </source>
</evidence>
<dbReference type="GeneID" id="67013731"/>
<dbReference type="SMART" id="SM00822">
    <property type="entry name" value="PKS_KR"/>
    <property type="match status" value="1"/>
</dbReference>
<dbReference type="InterPro" id="IPR032821">
    <property type="entry name" value="PKS_assoc"/>
</dbReference>
<dbReference type="InterPro" id="IPR016036">
    <property type="entry name" value="Malonyl_transacylase_ACP-bd"/>
</dbReference>
<dbReference type="SUPFAM" id="SSF51735">
    <property type="entry name" value="NAD(P)-binding Rossmann-fold domains"/>
    <property type="match status" value="3"/>
</dbReference>
<dbReference type="InterPro" id="IPR049551">
    <property type="entry name" value="PKS_DH_C"/>
</dbReference>
<protein>
    <recommendedName>
        <fullName evidence="15">Polyketide synthase</fullName>
    </recommendedName>
</protein>
<dbReference type="InterPro" id="IPR013968">
    <property type="entry name" value="PKS_KR"/>
</dbReference>
<dbReference type="GO" id="GO:0044550">
    <property type="term" value="P:secondary metabolite biosynthetic process"/>
    <property type="evidence" value="ECO:0007669"/>
    <property type="project" value="UniProtKB-ARBA"/>
</dbReference>
<dbReference type="InterPro" id="IPR057326">
    <property type="entry name" value="KR_dom"/>
</dbReference>
<dbReference type="InterPro" id="IPR020843">
    <property type="entry name" value="ER"/>
</dbReference>
<feature type="region of interest" description="C-terminal hotdog fold" evidence="8">
    <location>
        <begin position="1108"/>
        <end position="1255"/>
    </location>
</feature>
<dbReference type="InterPro" id="IPR001227">
    <property type="entry name" value="Ac_transferase_dom_sf"/>
</dbReference>
<evidence type="ECO:0000259" key="10">
    <source>
        <dbReference type="PROSITE" id="PS50075"/>
    </source>
</evidence>
<dbReference type="InterPro" id="IPR036736">
    <property type="entry name" value="ACP-like_sf"/>
</dbReference>
<evidence type="ECO:0000256" key="3">
    <source>
        <dbReference type="ARBA" id="ARBA00022679"/>
    </source>
</evidence>
<dbReference type="RefSeq" id="XP_043165839.1">
    <property type="nucleotide sequence ID" value="XM_043309904.1"/>
</dbReference>
<dbReference type="InterPro" id="IPR002347">
    <property type="entry name" value="SDR_fam"/>
</dbReference>
<feature type="compositionally biased region" description="Polar residues" evidence="9">
    <location>
        <begin position="43"/>
        <end position="60"/>
    </location>
</feature>
<keyword evidence="3" id="KW-0808">Transferase</keyword>
<evidence type="ECO:0000256" key="4">
    <source>
        <dbReference type="ARBA" id="ARBA00022857"/>
    </source>
</evidence>
<dbReference type="SUPFAM" id="SSF50129">
    <property type="entry name" value="GroES-like"/>
    <property type="match status" value="1"/>
</dbReference>
<evidence type="ECO:0000256" key="8">
    <source>
        <dbReference type="PROSITE-ProRule" id="PRU01363"/>
    </source>
</evidence>
<dbReference type="GO" id="GO:0004312">
    <property type="term" value="F:fatty acid synthase activity"/>
    <property type="evidence" value="ECO:0007669"/>
    <property type="project" value="TreeGrafter"/>
</dbReference>
<feature type="region of interest" description="Disordered" evidence="9">
    <location>
        <begin position="30"/>
        <end position="63"/>
    </location>
</feature>
<dbReference type="InterPro" id="IPR013217">
    <property type="entry name" value="Methyltransf_12"/>
</dbReference>
<reference evidence="13" key="1">
    <citation type="submission" date="2021-05" db="EMBL/GenBank/DDBJ databases">
        <authorList>
            <person name="Stam R."/>
        </authorList>
    </citation>
    <scope>NUCLEOTIDE SEQUENCE</scope>
    <source>
        <strain evidence="13">CS162</strain>
    </source>
</reference>
<dbReference type="Pfam" id="PF14765">
    <property type="entry name" value="PS-DH"/>
    <property type="match status" value="1"/>
</dbReference>
<dbReference type="InterPro" id="IPR014030">
    <property type="entry name" value="Ketoacyl_synth_N"/>
</dbReference>
<dbReference type="Pfam" id="PF13602">
    <property type="entry name" value="ADH_zinc_N_2"/>
    <property type="match status" value="1"/>
</dbReference>
<dbReference type="Pfam" id="PF00109">
    <property type="entry name" value="ketoacyl-synt"/>
    <property type="match status" value="1"/>
</dbReference>
<evidence type="ECO:0000259" key="11">
    <source>
        <dbReference type="PROSITE" id="PS52004"/>
    </source>
</evidence>
<keyword evidence="14" id="KW-1185">Reference proteome</keyword>
<organism evidence="13 14">
    <name type="scientific">Alternaria atra</name>
    <dbReference type="NCBI Taxonomy" id="119953"/>
    <lineage>
        <taxon>Eukaryota</taxon>
        <taxon>Fungi</taxon>
        <taxon>Dikarya</taxon>
        <taxon>Ascomycota</taxon>
        <taxon>Pezizomycotina</taxon>
        <taxon>Dothideomycetes</taxon>
        <taxon>Pleosporomycetidae</taxon>
        <taxon>Pleosporales</taxon>
        <taxon>Pleosporineae</taxon>
        <taxon>Pleosporaceae</taxon>
        <taxon>Alternaria</taxon>
        <taxon>Alternaria sect. Ulocladioides</taxon>
    </lineage>
</organism>
<feature type="compositionally biased region" description="Polar residues" evidence="9">
    <location>
        <begin position="2749"/>
        <end position="2767"/>
    </location>
</feature>
<dbReference type="Gene3D" id="1.10.1200.10">
    <property type="entry name" value="ACP-like"/>
    <property type="match status" value="1"/>
</dbReference>
<dbReference type="Pfam" id="PF13561">
    <property type="entry name" value="adh_short_C2"/>
    <property type="match status" value="1"/>
</dbReference>
<keyword evidence="2" id="KW-0597">Phosphoprotein</keyword>
<dbReference type="Pfam" id="PF08240">
    <property type="entry name" value="ADH_N"/>
    <property type="match status" value="1"/>
</dbReference>
<dbReference type="GO" id="GO:0016491">
    <property type="term" value="F:oxidoreductase activity"/>
    <property type="evidence" value="ECO:0007669"/>
    <property type="project" value="UniProtKB-KW"/>
</dbReference>
<dbReference type="SMART" id="SM00825">
    <property type="entry name" value="PKS_KS"/>
    <property type="match status" value="1"/>
</dbReference>
<accession>A0A8J2HV90</accession>
<gene>
    <name evidence="13" type="ORF">ALTATR162_LOCUS2300</name>
</gene>
<feature type="region of interest" description="Disordered" evidence="9">
    <location>
        <begin position="2749"/>
        <end position="2770"/>
    </location>
</feature>
<dbReference type="Gene3D" id="3.40.47.10">
    <property type="match status" value="1"/>
</dbReference>
<evidence type="ECO:0000256" key="5">
    <source>
        <dbReference type="ARBA" id="ARBA00023002"/>
    </source>
</evidence>
<dbReference type="InterPro" id="IPR009081">
    <property type="entry name" value="PP-bd_ACP"/>
</dbReference>
<feature type="active site" description="Proton acceptor; for dehydratase activity" evidence="8">
    <location>
        <position position="1019"/>
    </location>
</feature>
<dbReference type="InterPro" id="IPR020807">
    <property type="entry name" value="PKS_DH"/>
</dbReference>
<dbReference type="GO" id="GO:0031177">
    <property type="term" value="F:phosphopantetheine binding"/>
    <property type="evidence" value="ECO:0007669"/>
    <property type="project" value="InterPro"/>
</dbReference>
<dbReference type="Pfam" id="PF00698">
    <property type="entry name" value="Acyl_transf_1"/>
    <property type="match status" value="1"/>
</dbReference>
<dbReference type="Gene3D" id="3.90.180.10">
    <property type="entry name" value="Medium-chain alcohol dehydrogenases, catalytic domain"/>
    <property type="match status" value="1"/>
</dbReference>
<evidence type="ECO:0008006" key="15">
    <source>
        <dbReference type="Google" id="ProtNLM"/>
    </source>
</evidence>
<dbReference type="InterPro" id="IPR049552">
    <property type="entry name" value="PKS_DH_N"/>
</dbReference>
<dbReference type="Gene3D" id="3.10.129.110">
    <property type="entry name" value="Polyketide synthase dehydratase"/>
    <property type="match status" value="1"/>
</dbReference>
<dbReference type="InterPro" id="IPR029063">
    <property type="entry name" value="SAM-dependent_MTases_sf"/>
</dbReference>
<dbReference type="Pfam" id="PF08242">
    <property type="entry name" value="Methyltransf_12"/>
    <property type="match status" value="1"/>
</dbReference>
<dbReference type="SUPFAM" id="SSF55048">
    <property type="entry name" value="Probable ACP-binding domain of malonyl-CoA ACP transacylase"/>
    <property type="match status" value="1"/>
</dbReference>
<dbReference type="SUPFAM" id="SSF52151">
    <property type="entry name" value="FabD/lysophospholipase-like"/>
    <property type="match status" value="1"/>
</dbReference>
<dbReference type="PROSITE" id="PS00061">
    <property type="entry name" value="ADH_SHORT"/>
    <property type="match status" value="1"/>
</dbReference>
<dbReference type="InterPro" id="IPR013154">
    <property type="entry name" value="ADH-like_N"/>
</dbReference>
<dbReference type="Pfam" id="PF21089">
    <property type="entry name" value="PKS_DH_N"/>
    <property type="match status" value="1"/>
</dbReference>
<comment type="caution">
    <text evidence="13">The sequence shown here is derived from an EMBL/GenBank/DDBJ whole genome shotgun (WGS) entry which is preliminary data.</text>
</comment>
<dbReference type="SUPFAM" id="SSF53901">
    <property type="entry name" value="Thiolase-like"/>
    <property type="match status" value="1"/>
</dbReference>
<evidence type="ECO:0000313" key="14">
    <source>
        <dbReference type="Proteomes" id="UP000676310"/>
    </source>
</evidence>
<dbReference type="InterPro" id="IPR050091">
    <property type="entry name" value="PKS_NRPS_Biosynth_Enz"/>
</dbReference>
<dbReference type="CDD" id="cd02440">
    <property type="entry name" value="AdoMet_MTases"/>
    <property type="match status" value="1"/>
</dbReference>
<dbReference type="Pfam" id="PF02801">
    <property type="entry name" value="Ketoacyl-synt_C"/>
    <property type="match status" value="1"/>
</dbReference>
<evidence type="ECO:0000259" key="12">
    <source>
        <dbReference type="PROSITE" id="PS52019"/>
    </source>
</evidence>
<dbReference type="InterPro" id="IPR049900">
    <property type="entry name" value="PKS_mFAS_DH"/>
</dbReference>
<dbReference type="InterPro" id="IPR020806">
    <property type="entry name" value="PKS_PP-bd"/>
</dbReference>
<dbReference type="CDD" id="cd05195">
    <property type="entry name" value="enoyl_red"/>
    <property type="match status" value="1"/>
</dbReference>
<proteinExistence type="predicted"/>
<dbReference type="Pfam" id="PF16197">
    <property type="entry name" value="KAsynt_C_assoc"/>
    <property type="match status" value="1"/>
</dbReference>
<dbReference type="InterPro" id="IPR020841">
    <property type="entry name" value="PKS_Beta-ketoAc_synthase_dom"/>
</dbReference>
<dbReference type="EMBL" id="CAJRGZ010000015">
    <property type="protein sequence ID" value="CAG5149116.1"/>
    <property type="molecule type" value="Genomic_DNA"/>
</dbReference>
<dbReference type="CDD" id="cd00833">
    <property type="entry name" value="PKS"/>
    <property type="match status" value="1"/>
</dbReference>
<dbReference type="GO" id="GO:0006633">
    <property type="term" value="P:fatty acid biosynthetic process"/>
    <property type="evidence" value="ECO:0007669"/>
    <property type="project" value="TreeGrafter"/>
</dbReference>
<dbReference type="PROSITE" id="PS50075">
    <property type="entry name" value="CARRIER"/>
    <property type="match status" value="1"/>
</dbReference>
<feature type="active site" description="Proton donor; for dehydratase activity" evidence="8">
    <location>
        <position position="1169"/>
    </location>
</feature>
<name>A0A8J2HV90_9PLEO</name>
<dbReference type="InterPro" id="IPR016035">
    <property type="entry name" value="Acyl_Trfase/lysoPLipase"/>
</dbReference>
<dbReference type="Gene3D" id="3.40.366.10">
    <property type="entry name" value="Malonyl-Coenzyme A Acyl Carrier Protein, domain 2"/>
    <property type="match status" value="1"/>
</dbReference>
<evidence type="ECO:0000313" key="13">
    <source>
        <dbReference type="EMBL" id="CAG5149116.1"/>
    </source>
</evidence>
<feature type="region of interest" description="Disordered" evidence="9">
    <location>
        <begin position="1"/>
        <end position="20"/>
    </location>
</feature>
<dbReference type="PANTHER" id="PTHR43775">
    <property type="entry name" value="FATTY ACID SYNTHASE"/>
    <property type="match status" value="1"/>
</dbReference>
<dbReference type="SMART" id="SM00823">
    <property type="entry name" value="PKS_PP"/>
    <property type="match status" value="1"/>
</dbReference>
<keyword evidence="1" id="KW-0596">Phosphopantetheine</keyword>
<dbReference type="InterPro" id="IPR014031">
    <property type="entry name" value="Ketoacyl_synth_C"/>
</dbReference>
<keyword evidence="6" id="KW-0511">Multifunctional enzyme</keyword>
<dbReference type="SMART" id="SM00826">
    <property type="entry name" value="PKS_DH"/>
    <property type="match status" value="1"/>
</dbReference>
<dbReference type="InterPro" id="IPR016039">
    <property type="entry name" value="Thiolase-like"/>
</dbReference>
<feature type="region of interest" description="N-terminal hotdog fold" evidence="8">
    <location>
        <begin position="987"/>
        <end position="1097"/>
    </location>
</feature>
<dbReference type="Pfam" id="PF00106">
    <property type="entry name" value="adh_short"/>
    <property type="match status" value="1"/>
</dbReference>
<dbReference type="SMART" id="SM00829">
    <property type="entry name" value="PKS_ER"/>
    <property type="match status" value="1"/>
</dbReference>
<dbReference type="SUPFAM" id="SSF47336">
    <property type="entry name" value="ACP-like"/>
    <property type="match status" value="1"/>
</dbReference>
<dbReference type="InterPro" id="IPR020904">
    <property type="entry name" value="Sc_DH/Rdtase_CS"/>
</dbReference>
<dbReference type="Pfam" id="PF00550">
    <property type="entry name" value="PP-binding"/>
    <property type="match status" value="1"/>
</dbReference>
<feature type="domain" description="PKS/mFAS DH" evidence="12">
    <location>
        <begin position="987"/>
        <end position="1255"/>
    </location>
</feature>
<evidence type="ECO:0000256" key="9">
    <source>
        <dbReference type="SAM" id="MobiDB-lite"/>
    </source>
</evidence>
<dbReference type="SUPFAM" id="SSF53335">
    <property type="entry name" value="S-adenosyl-L-methionine-dependent methyltransferases"/>
    <property type="match status" value="1"/>
</dbReference>
<sequence>MAFSEVGQDSESPRINGGVNGIVNGSVNGSANGNVNGGPNGSLHCNGTNGHSNGVSSSSDPIAASPLAASQTHDNLTPIAICGMALRLPGGLESPQDLWEFLLAKGDARSRVPESRYNISAYHSDSGKPGTIATQYGYFLDDSVKLGSLDASRFSLSRAELEFSDPQQRRMLEVVREAFDDAGENNFKGRSIGCYMGSYGEDWLEMQNRDHQQSGVNRVDGYSDFMLSSRISYEMDLKGPCMTVRTACSAALIGLNEACQAIRTGLCEAAVIGGANLIMAPGMTAFMTEKGVLSPDGHCKTFSADANGYARGESITAILIKPLKAAIRDGNPVRAILRSVVSNSDGRTQGIAQPSTESQEALMRKAYRDVGISDFSKTAFVECHGTGTPVGDPIETNAVARVFGDAGVYIGSVKPNLGHSEGASGLTSLIKAVLSLENRVIPPNIKFTSGNVKIPFKERKLEVPLEATPWPVDRLERVSVNSFGIGGSNVHAILDSARSFNLPSSSVTQDNEALPFSTNNKSHLLVFSASSSSSLQKVVGDLRTWINKNPERLEELAYTLANRREHLPHRSHMVASLERFPDTASQGMKFGNAPPRLVMVFTGPGAQWPRMGRELLLREDLVFRDTIRSLDKYLGEVSSAPQWTIEEELLKPARKSGVQTAELSQPLCTAVQIALVDLFASIGIKPKAVVGHSSGEIAAGYAAGALTAKEAIIIAWQRGLAAKEQNRPGAMAAISLGREDVIKYISSPKVVIACENSPRSVTISGDADEVSIALERVQKENPNITARLLKVDKAYHSYHMAEVGDFYTRTLREYLPDLIGAKSRLAMASSDSERNAVFFSSVSGTGEPMSIEKLGGDYWQKNLESPVLFKGAVEGILRSIPNIAFLEIGPHPALAGPVRQTLAASINAPTSAVPYFGAMSRGEDCVVAFLTAVGTLFELNMAIDFTRLTTATTSLAGLPHYPWDHSANYWRESRISHEWRYRKFPAHPLLGIRQLESTTLEPSFRNMLLLEDTSWLRDHCIEGNIIFPCAGYVSMVGEGIRQIATQQHENSQSENSFTIRNMVLNSALVLSEDKPAELVTTFRPHCSGEATYEENLEPKDFPELAQLPRRVDGRKYYSVLSRAGIEYGPRFQRLSSIRTGTLDGVSTATLVNNRCGDEAHYHLHPAVVDGCIQSGPLAATRGHIEARHYRRVPTKIDRIVVHRVDSDAEMIAAASAIFIKGSGEVVSRVQCVADGKVVLDMQGARLSPLEEATAAHTGATEEENNEGEALRSLGEELITSRLTWAPHIDFLDVHSLIKPEVPRHLYTPLLDRMVRLCFVYSQRCIQRLRDSNVHLGTLPSHLHKYMAWIESQVSQEDDANMMALEDSPLLEEISALERQMKGTPVEDCAAAIGKVRQNINNICSGNTDPLEVLLADGTLTKTYVATDACDRSDFIRHLAHSKPNLRVLEIGAGTGASTASVLTHLVLPVGQPLYSKYTFTDISAGFFPAAKERFRGYKNIDYRVLDISKDPAEQAFADDEKYDLIIATNVLHATKSLQETLRHVHKFLDHRDGRLLLHELDSPSKWPNYIFGTLAGWWYGAPDGRAEQPYVTPERWERELTEAGFDGLEAVIRDADEPHQLNAIMVARSKPRSKKTGKPVTLIADQDEPMADVVVTQLEDRGYVVSRRQLDDDSFLSPPGNDIISLLDASKPFFDGIEKPCLAIFQRLVSSLSASGNGMLWVTPVSQMACKDPRFAQTIGTARTIRTESLLDLATCEVDNLAVSVSRVVDVFDRFQMRPRVADESEEGDALDLKPDYEYAIVDQVVHVGRVYPVSLKSERSEYSHSHSDHENVALTMTKPGRLTTLHWERGAESQGSVLEGDDVEIQVHAAGLNFKDVLGGLGVVPYPEAGLGLEGSGIVSRIGPGVKNIQLGDRVMFLADGSFATRVVTPEQLCEKIPQDLSFEDAATMPAVFATALRSLFGLGDLRKGQSILIHSAAGGVGLAAIQLATMAGAHIYATVENEDKARYLNETFGLPRSHIFSSRDAGFFPDLMKATNGRGVDLALNSLSGELLHATWRCVAEFGKLVEIGKRDFLGGGKLDMDVFLASRSYCCFYLDAEMARRQSLVKELLQAIVQHLRMGHITPLTPKKVFEASSIQQGFRHLQQGTHIGKIVFSMREADGSIKVPANNVASPAQKLHLDASSSFLLVGGLRGLGRAVARHLVAQGARHLVFLSRSAGSGPEDPHTIQELQSMGCKVTIIKGSVVSKEAVSRAVSHAPNLKGIIQASMVLRDENFVRMSFEDWSQAVAPKVQGTWNLHHVTNEAGVDLDFFVLFSSMSGVTGQAGQANYAGANTFLDTFVQYRSGLGLACSALDIGAVQDVGHVSQDEALLERMRAVSAHGITEPELMEALTSAILIARSSRQVVSQSSHAGYVDRNTIGLGLSTNVPLNTKESRAFWRKDRRIAVYHNNVSTSGVDIAGTAGSDGLKSFLTSAKSDLDVLRREDSSKFLAREIGKKLFSFLLRSEDDLDTSVSLTQLGMDSLVGVEMRSWWRQAFGFDISVLELLGMGNLDGLGTHVTEGLLELFGNASRRLVVSGGAGAVGTVVGRTILESGGDVVFVDVSNPNPETWSLIQECAKSNSTSATFQQLDVQDEASITSAFTAIRSNLRHPIRGLVSCAAISGESDACDYPITTFRKILDINISGTFLITRAVAHEVHATNLPGSIVLFASISGHISNHGINTAAYNASKAAVHQLARSLAAEWGHPQNTFPGSTVTETNPNPSQEPRKIYPPIRVNTISPGHIDTPLSAEARKRGLTEEWARQNMLGRISVPEEFRAPVLFLLSEGSSYVTGADLRVDAGHCAW</sequence>
<dbReference type="PANTHER" id="PTHR43775:SF28">
    <property type="entry name" value="SYNTHASE, PUTATIVE-RELATED"/>
    <property type="match status" value="1"/>
</dbReference>
<dbReference type="Pfam" id="PF08659">
    <property type="entry name" value="KR"/>
    <property type="match status" value="1"/>
</dbReference>
<dbReference type="Proteomes" id="UP000676310">
    <property type="component" value="Unassembled WGS sequence"/>
</dbReference>
<dbReference type="Gene3D" id="3.40.50.720">
    <property type="entry name" value="NAD(P)-binding Rossmann-like Domain"/>
    <property type="match status" value="3"/>
</dbReference>
<feature type="domain" description="Carrier" evidence="10">
    <location>
        <begin position="2487"/>
        <end position="2564"/>
    </location>
</feature>
<dbReference type="InterPro" id="IPR011032">
    <property type="entry name" value="GroES-like_sf"/>
</dbReference>
<dbReference type="InterPro" id="IPR014043">
    <property type="entry name" value="Acyl_transferase_dom"/>
</dbReference>
<keyword evidence="5" id="KW-0560">Oxidoreductase</keyword>
<dbReference type="Gene3D" id="3.40.50.150">
    <property type="entry name" value="Vaccinia Virus protein VP39"/>
    <property type="match status" value="1"/>
</dbReference>
<evidence type="ECO:0000256" key="7">
    <source>
        <dbReference type="ARBA" id="ARBA00023315"/>
    </source>
</evidence>